<comment type="caution">
    <text evidence="3">The sequence shown here is derived from an EMBL/GenBank/DDBJ whole genome shotgun (WGS) entry which is preliminary data.</text>
</comment>
<keyword evidence="1" id="KW-1133">Transmembrane helix</keyword>
<evidence type="ECO:0000313" key="4">
    <source>
        <dbReference type="Proteomes" id="UP001209701"/>
    </source>
</evidence>
<dbReference type="InterPro" id="IPR009936">
    <property type="entry name" value="DUF1468"/>
</dbReference>
<sequence>MSAELEKKQAPALATRWVELGVAGLLLVLAVLVIVDSLRVGRGWADDGPRAGYFPFYIGIGLAFVSGLLILQQLLRWRADSRVFVKPAEAAGVWAVFWPMLIYVGLIQGLGIYVASALLLVFFMRLHGGYAWWKALLLAPVMSVILFFVFELRFMVPLPKGPLEQFLGF</sequence>
<dbReference type="Proteomes" id="UP001209701">
    <property type="component" value="Unassembled WGS sequence"/>
</dbReference>
<keyword evidence="4" id="KW-1185">Reference proteome</keyword>
<protein>
    <submittedName>
        <fullName evidence="3">Tripartite tricarboxylate transporter TctB family protein</fullName>
    </submittedName>
</protein>
<dbReference type="EMBL" id="JAJIRN010000006">
    <property type="protein sequence ID" value="MCV2369111.1"/>
    <property type="molecule type" value="Genomic_DNA"/>
</dbReference>
<feature type="transmembrane region" description="Helical" evidence="1">
    <location>
        <begin position="53"/>
        <end position="75"/>
    </location>
</feature>
<feature type="transmembrane region" description="Helical" evidence="1">
    <location>
        <begin position="135"/>
        <end position="156"/>
    </location>
</feature>
<proteinExistence type="predicted"/>
<feature type="transmembrane region" description="Helical" evidence="1">
    <location>
        <begin position="20"/>
        <end position="41"/>
    </location>
</feature>
<feature type="domain" description="DUF1468" evidence="2">
    <location>
        <begin position="22"/>
        <end position="159"/>
    </location>
</feature>
<evidence type="ECO:0000313" key="3">
    <source>
        <dbReference type="EMBL" id="MCV2369111.1"/>
    </source>
</evidence>
<accession>A0ABT2YGD8</accession>
<feature type="transmembrane region" description="Helical" evidence="1">
    <location>
        <begin position="95"/>
        <end position="123"/>
    </location>
</feature>
<organism evidence="3 4">
    <name type="scientific">Roseateles oligotrophus</name>
    <dbReference type="NCBI Taxonomy" id="1769250"/>
    <lineage>
        <taxon>Bacteria</taxon>
        <taxon>Pseudomonadati</taxon>
        <taxon>Pseudomonadota</taxon>
        <taxon>Betaproteobacteria</taxon>
        <taxon>Burkholderiales</taxon>
        <taxon>Sphaerotilaceae</taxon>
        <taxon>Roseateles</taxon>
    </lineage>
</organism>
<name>A0ABT2YGD8_9BURK</name>
<dbReference type="Pfam" id="PF07331">
    <property type="entry name" value="TctB"/>
    <property type="match status" value="1"/>
</dbReference>
<dbReference type="RefSeq" id="WP_263571709.1">
    <property type="nucleotide sequence ID" value="NZ_JAJIRN010000006.1"/>
</dbReference>
<gene>
    <name evidence="3" type="ORF">LNV07_13575</name>
</gene>
<reference evidence="3 4" key="1">
    <citation type="submission" date="2021-11" db="EMBL/GenBank/DDBJ databases">
        <authorList>
            <person name="Liang Q."/>
            <person name="Mou H."/>
            <person name="Liu Z."/>
        </authorList>
    </citation>
    <scope>NUCLEOTIDE SEQUENCE [LARGE SCALE GENOMIC DNA]</scope>
    <source>
        <strain evidence="3 4">CHU3</strain>
    </source>
</reference>
<evidence type="ECO:0000256" key="1">
    <source>
        <dbReference type="SAM" id="Phobius"/>
    </source>
</evidence>
<keyword evidence="1" id="KW-0812">Transmembrane</keyword>
<evidence type="ECO:0000259" key="2">
    <source>
        <dbReference type="Pfam" id="PF07331"/>
    </source>
</evidence>
<keyword evidence="1" id="KW-0472">Membrane</keyword>